<dbReference type="InterPro" id="IPR044554">
    <property type="entry name" value="ANAPC2"/>
</dbReference>
<gene>
    <name evidence="3" type="ORF">Agub_g15128</name>
</gene>
<feature type="compositionally biased region" description="Low complexity" evidence="1">
    <location>
        <begin position="7"/>
        <end position="18"/>
    </location>
</feature>
<dbReference type="EMBL" id="BMAR01000068">
    <property type="protein sequence ID" value="GFR52612.1"/>
    <property type="molecule type" value="Genomic_DNA"/>
</dbReference>
<sequence>GGGGAGSTTPTPATVAPTCFSGGLAEPGSEGRTLAEWRLRLSYLVFETLGRLRLGQMFDIVVDYPDSLPAIRDLAACLRHTNLQSLFVSSFRRSLQQRLLHAGASATGIIHQYVATIRTMREIDPSGCLLHAVAAPLRAYLRRRSDTIRCLVGLVTQD</sequence>
<evidence type="ECO:0000259" key="2">
    <source>
        <dbReference type="Pfam" id="PF25773"/>
    </source>
</evidence>
<organism evidence="3 4">
    <name type="scientific">Astrephomene gubernaculifera</name>
    <dbReference type="NCBI Taxonomy" id="47775"/>
    <lineage>
        <taxon>Eukaryota</taxon>
        <taxon>Viridiplantae</taxon>
        <taxon>Chlorophyta</taxon>
        <taxon>core chlorophytes</taxon>
        <taxon>Chlorophyceae</taxon>
        <taxon>CS clade</taxon>
        <taxon>Chlamydomonadales</taxon>
        <taxon>Astrephomenaceae</taxon>
        <taxon>Astrephomene</taxon>
    </lineage>
</organism>
<evidence type="ECO:0000313" key="4">
    <source>
        <dbReference type="Proteomes" id="UP001054857"/>
    </source>
</evidence>
<dbReference type="GO" id="GO:0007091">
    <property type="term" value="P:metaphase/anaphase transition of mitotic cell cycle"/>
    <property type="evidence" value="ECO:0007669"/>
    <property type="project" value="TreeGrafter"/>
</dbReference>
<dbReference type="PANTHER" id="PTHR45957:SF1">
    <property type="entry name" value="ANAPHASE-PROMOTING COMPLEX SUBUNIT 2"/>
    <property type="match status" value="1"/>
</dbReference>
<dbReference type="PANTHER" id="PTHR45957">
    <property type="entry name" value="ANAPHASE-PROMOTING COMPLEX SUBUNIT 2"/>
    <property type="match status" value="1"/>
</dbReference>
<feature type="non-terminal residue" evidence="3">
    <location>
        <position position="158"/>
    </location>
</feature>
<proteinExistence type="predicted"/>
<dbReference type="Pfam" id="PF25773">
    <property type="entry name" value="TPR_ANAPC2"/>
    <property type="match status" value="1"/>
</dbReference>
<feature type="domain" description="Anaphase-promoting complex subunit 2 TPR repeats" evidence="2">
    <location>
        <begin position="35"/>
        <end position="144"/>
    </location>
</feature>
<name>A0AAD3HTT0_9CHLO</name>
<protein>
    <recommendedName>
        <fullName evidence="2">Anaphase-promoting complex subunit 2 TPR repeats domain-containing protein</fullName>
    </recommendedName>
</protein>
<comment type="caution">
    <text evidence="3">The sequence shown here is derived from an EMBL/GenBank/DDBJ whole genome shotgun (WGS) entry which is preliminary data.</text>
</comment>
<feature type="non-terminal residue" evidence="3">
    <location>
        <position position="1"/>
    </location>
</feature>
<feature type="region of interest" description="Disordered" evidence="1">
    <location>
        <begin position="1"/>
        <end position="20"/>
    </location>
</feature>
<dbReference type="InterPro" id="IPR057975">
    <property type="entry name" value="TPR_ANAPC2"/>
</dbReference>
<dbReference type="GO" id="GO:0005680">
    <property type="term" value="C:anaphase-promoting complex"/>
    <property type="evidence" value="ECO:0007669"/>
    <property type="project" value="TreeGrafter"/>
</dbReference>
<accession>A0AAD3HTT0</accession>
<evidence type="ECO:0000256" key="1">
    <source>
        <dbReference type="SAM" id="MobiDB-lite"/>
    </source>
</evidence>
<dbReference type="GO" id="GO:0070979">
    <property type="term" value="P:protein K11-linked ubiquitination"/>
    <property type="evidence" value="ECO:0007669"/>
    <property type="project" value="TreeGrafter"/>
</dbReference>
<dbReference type="Proteomes" id="UP001054857">
    <property type="component" value="Unassembled WGS sequence"/>
</dbReference>
<dbReference type="AlphaFoldDB" id="A0AAD3HTT0"/>
<reference evidence="3 4" key="1">
    <citation type="journal article" date="2021" name="Sci. Rep.">
        <title>Genome sequencing of the multicellular alga Astrephomene provides insights into convergent evolution of germ-soma differentiation.</title>
        <authorList>
            <person name="Yamashita S."/>
            <person name="Yamamoto K."/>
            <person name="Matsuzaki R."/>
            <person name="Suzuki S."/>
            <person name="Yamaguchi H."/>
            <person name="Hirooka S."/>
            <person name="Minakuchi Y."/>
            <person name="Miyagishima S."/>
            <person name="Kawachi M."/>
            <person name="Toyoda A."/>
            <person name="Nozaki H."/>
        </authorList>
    </citation>
    <scope>NUCLEOTIDE SEQUENCE [LARGE SCALE GENOMIC DNA]</scope>
    <source>
        <strain evidence="3 4">NIES-4017</strain>
    </source>
</reference>
<evidence type="ECO:0000313" key="3">
    <source>
        <dbReference type="EMBL" id="GFR52612.1"/>
    </source>
</evidence>
<keyword evidence="4" id="KW-1185">Reference proteome</keyword>